<dbReference type="Pfam" id="PF00568">
    <property type="entry name" value="WH1"/>
    <property type="match status" value="1"/>
</dbReference>
<feature type="transmembrane region" description="Helical" evidence="1">
    <location>
        <begin position="285"/>
        <end position="304"/>
    </location>
</feature>
<dbReference type="GO" id="GO:0019901">
    <property type="term" value="F:protein kinase binding"/>
    <property type="evidence" value="ECO:0007669"/>
    <property type="project" value="TreeGrafter"/>
</dbReference>
<dbReference type="GO" id="GO:0043409">
    <property type="term" value="P:negative regulation of MAPK cascade"/>
    <property type="evidence" value="ECO:0007669"/>
    <property type="project" value="TreeGrafter"/>
</dbReference>
<dbReference type="AlphaFoldDB" id="A0A7I8W465"/>
<name>A0A7I8W465_9ANNE</name>
<dbReference type="SUPFAM" id="SSF50729">
    <property type="entry name" value="PH domain-like"/>
    <property type="match status" value="1"/>
</dbReference>
<keyword evidence="4" id="KW-1185">Reference proteome</keyword>
<dbReference type="PANTHER" id="PTHR11202">
    <property type="entry name" value="SPROUTY-RELATED, EVH1 DOMAIN-CONTAINING PROTEIN FAMILY MEMBER"/>
    <property type="match status" value="1"/>
</dbReference>
<dbReference type="SMART" id="SM00461">
    <property type="entry name" value="WH1"/>
    <property type="match status" value="1"/>
</dbReference>
<proteinExistence type="predicted"/>
<gene>
    <name evidence="3" type="ORF">DGYR_LOCUS11031</name>
</gene>
<evidence type="ECO:0000313" key="4">
    <source>
        <dbReference type="Proteomes" id="UP000549394"/>
    </source>
</evidence>
<dbReference type="OrthoDB" id="5786858at2759"/>
<dbReference type="InterPro" id="IPR011993">
    <property type="entry name" value="PH-like_dom_sf"/>
</dbReference>
<dbReference type="InterPro" id="IPR000697">
    <property type="entry name" value="WH1/EVH1_dom"/>
</dbReference>
<keyword evidence="1" id="KW-1133">Transmembrane helix</keyword>
<evidence type="ECO:0000256" key="1">
    <source>
        <dbReference type="SAM" id="Phobius"/>
    </source>
</evidence>
<dbReference type="Proteomes" id="UP000549394">
    <property type="component" value="Unassembled WGS sequence"/>
</dbReference>
<sequence>MSLNDQRSSTPPLPAKRELLRISAQVMRREDATNLWKPLGGTNMCSVAIKPTSSYEYVIIGEVEGKMVLRCPIRKDLQYCKPMPTFHHWCSEKQRFGLTFQSVTDAVAFDKCLSGAIDKLIDDKLPTDTDDGEVFVAVELPLGPYKKESPAKSAPSRLASPLSDCPISSSASHLERIHYVRRTPPPQPSPKGTHALSFEMTEYSYVHLAPSSCKSTTIDASRRKLTIQLDGKNAVRCTYCKEYFNPNNNTPCRRYPEPKCIRQATCLCCADCLICRLKVVGWKKWCLITVLAFFLPCICCYPILSLSYRCSMCSRKMHKPSNLLSSKAEFAED</sequence>
<organism evidence="3 4">
    <name type="scientific">Dimorphilus gyrociliatus</name>
    <dbReference type="NCBI Taxonomy" id="2664684"/>
    <lineage>
        <taxon>Eukaryota</taxon>
        <taxon>Metazoa</taxon>
        <taxon>Spiralia</taxon>
        <taxon>Lophotrochozoa</taxon>
        <taxon>Annelida</taxon>
        <taxon>Polychaeta</taxon>
        <taxon>Polychaeta incertae sedis</taxon>
        <taxon>Dinophilidae</taxon>
        <taxon>Dimorphilus</taxon>
    </lineage>
</organism>
<dbReference type="PANTHER" id="PTHR11202:SF3">
    <property type="entry name" value="SPROUTY-RELATED PROTEIN WITH EVH-1 DOMAIN, ISOFORM C"/>
    <property type="match status" value="1"/>
</dbReference>
<accession>A0A7I8W465</accession>
<keyword evidence="1" id="KW-0812">Transmembrane</keyword>
<keyword evidence="1" id="KW-0472">Membrane</keyword>
<comment type="caution">
    <text evidence="3">The sequence shown here is derived from an EMBL/GenBank/DDBJ whole genome shotgun (WGS) entry which is preliminary data.</text>
</comment>
<reference evidence="3 4" key="1">
    <citation type="submission" date="2020-08" db="EMBL/GenBank/DDBJ databases">
        <authorList>
            <person name="Hejnol A."/>
        </authorList>
    </citation>
    <scope>NUCLEOTIDE SEQUENCE [LARGE SCALE GENOMIC DNA]</scope>
</reference>
<protein>
    <submittedName>
        <fullName evidence="3">DgyrCDS11698</fullName>
    </submittedName>
</protein>
<evidence type="ECO:0000313" key="3">
    <source>
        <dbReference type="EMBL" id="CAD5123344.1"/>
    </source>
</evidence>
<dbReference type="EMBL" id="CAJFCJ010000019">
    <property type="protein sequence ID" value="CAD5123344.1"/>
    <property type="molecule type" value="Genomic_DNA"/>
</dbReference>
<evidence type="ECO:0000259" key="2">
    <source>
        <dbReference type="PROSITE" id="PS50229"/>
    </source>
</evidence>
<dbReference type="PROSITE" id="PS50229">
    <property type="entry name" value="WH1"/>
    <property type="match status" value="1"/>
</dbReference>
<dbReference type="Gene3D" id="2.30.29.30">
    <property type="entry name" value="Pleckstrin-homology domain (PH domain)/Phosphotyrosine-binding domain (PTB)"/>
    <property type="match status" value="1"/>
</dbReference>
<feature type="domain" description="WH1" evidence="2">
    <location>
        <begin position="11"/>
        <end position="120"/>
    </location>
</feature>